<evidence type="ECO:0000313" key="3">
    <source>
        <dbReference type="Proteomes" id="UP000009172"/>
    </source>
</evidence>
<name>F2RXF6_TRIT1</name>
<dbReference type="PROSITE" id="PS50011">
    <property type="entry name" value="PROTEIN_KINASE_DOM"/>
    <property type="match status" value="1"/>
</dbReference>
<keyword evidence="2" id="KW-0723">Serine/threonine-protein kinase</keyword>
<dbReference type="InterPro" id="IPR000719">
    <property type="entry name" value="Prot_kinase_dom"/>
</dbReference>
<gene>
    <name evidence="2" type="ORF">TESG_03453</name>
</gene>
<dbReference type="Proteomes" id="UP000009172">
    <property type="component" value="Unassembled WGS sequence"/>
</dbReference>
<sequence length="266" mass="30741">MRISCKPPESAEGKFYIVKNMVPGEFEYQLDLQRRLSSCPNVRAAIDTIKEPELFIFPFLAGDLLRLSLKPLSADPIDIKPNNILVDYDECDESLVNIKAVQISDLEDTVIVPPGKWLRGPLCGNAIWRSPESWCRSRQNQASDVFSFGIVMIYVMVNEMVFRISDSQLKAEDSWRHILRRHISYFADEDSFNGFLQHIGRENVFFERLVALAGTFTPGQLRQPFETWDYVDPDLRDLVGKMTNLDPTRRITAREALQHRWFNRAI</sequence>
<dbReference type="PANTHER" id="PTHR44167:SF24">
    <property type="entry name" value="SERINE_THREONINE-PROTEIN KINASE CHK2"/>
    <property type="match status" value="1"/>
</dbReference>
<keyword evidence="2" id="KW-0808">Transferase</keyword>
<evidence type="ECO:0000313" key="2">
    <source>
        <dbReference type="EMBL" id="EGD95992.1"/>
    </source>
</evidence>
<reference evidence="3" key="1">
    <citation type="journal article" date="2012" name="MBio">
        <title>Comparative genome analysis of Trichophyton rubrum and related dermatophytes reveals candidate genes involved in infection.</title>
        <authorList>
            <person name="Martinez D.A."/>
            <person name="Oliver B.G."/>
            <person name="Graeser Y."/>
            <person name="Goldberg J.M."/>
            <person name="Li W."/>
            <person name="Martinez-Rossi N.M."/>
            <person name="Monod M."/>
            <person name="Shelest E."/>
            <person name="Barton R.C."/>
            <person name="Birch E."/>
            <person name="Brakhage A.A."/>
            <person name="Chen Z."/>
            <person name="Gurr S.J."/>
            <person name="Heiman D."/>
            <person name="Heitman J."/>
            <person name="Kosti I."/>
            <person name="Rossi A."/>
            <person name="Saif S."/>
            <person name="Samalova M."/>
            <person name="Saunders C.W."/>
            <person name="Shea T."/>
            <person name="Summerbell R.C."/>
            <person name="Xu J."/>
            <person name="Young S."/>
            <person name="Zeng Q."/>
            <person name="Birren B.W."/>
            <person name="Cuomo C.A."/>
            <person name="White T.C."/>
        </authorList>
    </citation>
    <scope>NUCLEOTIDE SEQUENCE [LARGE SCALE GENOMIC DNA]</scope>
    <source>
        <strain evidence="3">CBS 112818</strain>
    </source>
</reference>
<dbReference type="PANTHER" id="PTHR44167">
    <property type="entry name" value="OVARIAN-SPECIFIC SERINE/THREONINE-PROTEIN KINASE LOK-RELATED"/>
    <property type="match status" value="1"/>
</dbReference>
<dbReference type="GO" id="GO:0044773">
    <property type="term" value="P:mitotic DNA damage checkpoint signaling"/>
    <property type="evidence" value="ECO:0007669"/>
    <property type="project" value="TreeGrafter"/>
</dbReference>
<dbReference type="GO" id="GO:0004674">
    <property type="term" value="F:protein serine/threonine kinase activity"/>
    <property type="evidence" value="ECO:0007669"/>
    <property type="project" value="UniProtKB-KW"/>
</dbReference>
<evidence type="ECO:0000259" key="1">
    <source>
        <dbReference type="PROSITE" id="PS50011"/>
    </source>
</evidence>
<dbReference type="SUPFAM" id="SSF56112">
    <property type="entry name" value="Protein kinase-like (PK-like)"/>
    <property type="match status" value="1"/>
</dbReference>
<accession>F2RXF6</accession>
<dbReference type="InterPro" id="IPR011009">
    <property type="entry name" value="Kinase-like_dom_sf"/>
</dbReference>
<dbReference type="AlphaFoldDB" id="F2RXF6"/>
<dbReference type="SMART" id="SM00220">
    <property type="entry name" value="S_TKc"/>
    <property type="match status" value="1"/>
</dbReference>
<protein>
    <submittedName>
        <fullName evidence="2">Serine/threonine protein kinase</fullName>
    </submittedName>
</protein>
<dbReference type="GO" id="GO:0005524">
    <property type="term" value="F:ATP binding"/>
    <property type="evidence" value="ECO:0007669"/>
    <property type="project" value="InterPro"/>
</dbReference>
<dbReference type="Pfam" id="PF00069">
    <property type="entry name" value="Pkinase"/>
    <property type="match status" value="1"/>
</dbReference>
<dbReference type="EMBL" id="GG698491">
    <property type="protein sequence ID" value="EGD95992.1"/>
    <property type="molecule type" value="Genomic_DNA"/>
</dbReference>
<dbReference type="OrthoDB" id="4062651at2759"/>
<keyword evidence="3" id="KW-1185">Reference proteome</keyword>
<organism evidence="2 3">
    <name type="scientific">Trichophyton tonsurans (strain CBS 112818)</name>
    <name type="common">Scalp ringworm fungus</name>
    <dbReference type="NCBI Taxonomy" id="647933"/>
    <lineage>
        <taxon>Eukaryota</taxon>
        <taxon>Fungi</taxon>
        <taxon>Dikarya</taxon>
        <taxon>Ascomycota</taxon>
        <taxon>Pezizomycotina</taxon>
        <taxon>Eurotiomycetes</taxon>
        <taxon>Eurotiomycetidae</taxon>
        <taxon>Onygenales</taxon>
        <taxon>Arthrodermataceae</taxon>
        <taxon>Trichophyton</taxon>
    </lineage>
</organism>
<feature type="domain" description="Protein kinase" evidence="1">
    <location>
        <begin position="1"/>
        <end position="262"/>
    </location>
</feature>
<dbReference type="GO" id="GO:0005737">
    <property type="term" value="C:cytoplasm"/>
    <property type="evidence" value="ECO:0007669"/>
    <property type="project" value="TreeGrafter"/>
</dbReference>
<dbReference type="GO" id="GO:0005634">
    <property type="term" value="C:nucleus"/>
    <property type="evidence" value="ECO:0007669"/>
    <property type="project" value="TreeGrafter"/>
</dbReference>
<dbReference type="HOGENOM" id="CLU_054430_0_1_1"/>
<keyword evidence="2" id="KW-0418">Kinase</keyword>
<dbReference type="Gene3D" id="1.10.510.10">
    <property type="entry name" value="Transferase(Phosphotransferase) domain 1"/>
    <property type="match status" value="1"/>
</dbReference>
<proteinExistence type="predicted"/>